<gene>
    <name evidence="1" type="ORF">NSP04_10680</name>
</gene>
<dbReference type="EMBL" id="JANKHG010000018">
    <property type="protein sequence ID" value="MCR2747111.1"/>
    <property type="molecule type" value="Genomic_DNA"/>
</dbReference>
<accession>A0ABT1XIL2</accession>
<organism evidence="1 2">
    <name type="scientific">Limnobacter parvus</name>
    <dbReference type="NCBI Taxonomy" id="2939690"/>
    <lineage>
        <taxon>Bacteria</taxon>
        <taxon>Pseudomonadati</taxon>
        <taxon>Pseudomonadota</taxon>
        <taxon>Betaproteobacteria</taxon>
        <taxon>Burkholderiales</taxon>
        <taxon>Burkholderiaceae</taxon>
        <taxon>Limnobacter</taxon>
    </lineage>
</organism>
<reference evidence="1" key="1">
    <citation type="submission" date="2022-07" db="EMBL/GenBank/DDBJ databases">
        <authorList>
            <person name="Xamxidin M."/>
        </authorList>
    </citation>
    <scope>NUCLEOTIDE SEQUENCE</scope>
    <source>
        <strain evidence="1">YS8-69</strain>
    </source>
</reference>
<sequence>MAKFNPNDPPALFMPPADMAHDIYALSAQLEGFDYNMYQDIQLDQAVYDSFQRWPFLFNIAMASRAIDDA</sequence>
<name>A0ABT1XIL2_9BURK</name>
<dbReference type="Proteomes" id="UP001165267">
    <property type="component" value="Unassembled WGS sequence"/>
</dbReference>
<dbReference type="Pfam" id="PF10945">
    <property type="entry name" value="CBP_BcsR"/>
    <property type="match status" value="1"/>
</dbReference>
<evidence type="ECO:0000313" key="2">
    <source>
        <dbReference type="Proteomes" id="UP001165267"/>
    </source>
</evidence>
<protein>
    <submittedName>
        <fullName evidence="1">Uncharacterized protein</fullName>
    </submittedName>
</protein>
<comment type="caution">
    <text evidence="1">The sequence shown here is derived from an EMBL/GenBank/DDBJ whole genome shotgun (WGS) entry which is preliminary data.</text>
</comment>
<dbReference type="RefSeq" id="WP_257512341.1">
    <property type="nucleotide sequence ID" value="NZ_JANKHG010000018.1"/>
</dbReference>
<proteinExistence type="predicted"/>
<evidence type="ECO:0000313" key="1">
    <source>
        <dbReference type="EMBL" id="MCR2747111.1"/>
    </source>
</evidence>
<dbReference type="InterPro" id="IPR024487">
    <property type="entry name" value="CBP_BcsR"/>
</dbReference>
<keyword evidence="2" id="KW-1185">Reference proteome</keyword>